<proteinExistence type="predicted"/>
<evidence type="ECO:0000313" key="2">
    <source>
        <dbReference type="Proteomes" id="UP000271974"/>
    </source>
</evidence>
<gene>
    <name evidence="1" type="ORF">EGW08_011388</name>
</gene>
<dbReference type="EMBL" id="RQTK01000369">
    <property type="protein sequence ID" value="RUS80869.1"/>
    <property type="molecule type" value="Genomic_DNA"/>
</dbReference>
<reference evidence="1 2" key="1">
    <citation type="submission" date="2019-01" db="EMBL/GenBank/DDBJ databases">
        <title>A draft genome assembly of the solar-powered sea slug Elysia chlorotica.</title>
        <authorList>
            <person name="Cai H."/>
            <person name="Li Q."/>
            <person name="Fang X."/>
            <person name="Li J."/>
            <person name="Curtis N.E."/>
            <person name="Altenburger A."/>
            <person name="Shibata T."/>
            <person name="Feng M."/>
            <person name="Maeda T."/>
            <person name="Schwartz J.A."/>
            <person name="Shigenobu S."/>
            <person name="Lundholm N."/>
            <person name="Nishiyama T."/>
            <person name="Yang H."/>
            <person name="Hasebe M."/>
            <person name="Li S."/>
            <person name="Pierce S.K."/>
            <person name="Wang J."/>
        </authorList>
    </citation>
    <scope>NUCLEOTIDE SEQUENCE [LARGE SCALE GENOMIC DNA]</scope>
    <source>
        <strain evidence="1">EC2010</strain>
        <tissue evidence="1">Whole organism of an adult</tissue>
    </source>
</reference>
<dbReference type="Proteomes" id="UP000271974">
    <property type="component" value="Unassembled WGS sequence"/>
</dbReference>
<name>A0A3S1A2B4_ELYCH</name>
<sequence length="203" mass="20801">MFSALRESSEVKMEHPIRTMTCRTERSPNRPQGTVKASLTGFLTARFTDRVAYLHDGLDRSAISPDLTPVAEGACGTATDISPDLTPVAAGACGTATGVPRAASPILSYRVLYGPDSADISPDLTPVAEGACGTATGVLSPTSPISSYRVLYGLGSADISPDLTPVAEGACGTATGVPRAARPSVHCPAGRVSDPVIYATLPV</sequence>
<organism evidence="1 2">
    <name type="scientific">Elysia chlorotica</name>
    <name type="common">Eastern emerald elysia</name>
    <name type="synonym">Sea slug</name>
    <dbReference type="NCBI Taxonomy" id="188477"/>
    <lineage>
        <taxon>Eukaryota</taxon>
        <taxon>Metazoa</taxon>
        <taxon>Spiralia</taxon>
        <taxon>Lophotrochozoa</taxon>
        <taxon>Mollusca</taxon>
        <taxon>Gastropoda</taxon>
        <taxon>Heterobranchia</taxon>
        <taxon>Euthyneura</taxon>
        <taxon>Panpulmonata</taxon>
        <taxon>Sacoglossa</taxon>
        <taxon>Placobranchoidea</taxon>
        <taxon>Plakobranchidae</taxon>
        <taxon>Elysia</taxon>
    </lineage>
</organism>
<keyword evidence="2" id="KW-1185">Reference proteome</keyword>
<evidence type="ECO:0000313" key="1">
    <source>
        <dbReference type="EMBL" id="RUS80869.1"/>
    </source>
</evidence>
<dbReference type="AlphaFoldDB" id="A0A3S1A2B4"/>
<accession>A0A3S1A2B4</accession>
<protein>
    <submittedName>
        <fullName evidence="1">Uncharacterized protein</fullName>
    </submittedName>
</protein>
<comment type="caution">
    <text evidence="1">The sequence shown here is derived from an EMBL/GenBank/DDBJ whole genome shotgun (WGS) entry which is preliminary data.</text>
</comment>